<evidence type="ECO:0000313" key="4">
    <source>
        <dbReference type="Proteomes" id="UP000531561"/>
    </source>
</evidence>
<dbReference type="OrthoDB" id="2310150at2759"/>
<proteinExistence type="predicted"/>
<dbReference type="InterPro" id="IPR023210">
    <property type="entry name" value="NADP_OxRdtase_dom"/>
</dbReference>
<dbReference type="PANTHER" id="PTHR43364">
    <property type="entry name" value="NADH-SPECIFIC METHYLGLYOXAL REDUCTASE-RELATED"/>
    <property type="match status" value="1"/>
</dbReference>
<evidence type="ECO:0000256" key="1">
    <source>
        <dbReference type="ARBA" id="ARBA00023002"/>
    </source>
</evidence>
<dbReference type="GeneID" id="59257359"/>
<dbReference type="AlphaFoldDB" id="A0A8H6AW08"/>
<dbReference type="GO" id="GO:0016491">
    <property type="term" value="F:oxidoreductase activity"/>
    <property type="evidence" value="ECO:0007669"/>
    <property type="project" value="UniProtKB-KW"/>
</dbReference>
<dbReference type="SUPFAM" id="SSF51430">
    <property type="entry name" value="NAD(P)-linked oxidoreductase"/>
    <property type="match status" value="1"/>
</dbReference>
<dbReference type="RefSeq" id="XP_037193754.1">
    <property type="nucleotide sequence ID" value="XM_037333667.1"/>
</dbReference>
<dbReference type="Gene3D" id="3.20.20.100">
    <property type="entry name" value="NADP-dependent oxidoreductase domain"/>
    <property type="match status" value="1"/>
</dbReference>
<dbReference type="Pfam" id="PF00248">
    <property type="entry name" value="Aldo_ket_red"/>
    <property type="match status" value="1"/>
</dbReference>
<organism evidence="3 4">
    <name type="scientific">Botrytis fragariae</name>
    <dbReference type="NCBI Taxonomy" id="1964551"/>
    <lineage>
        <taxon>Eukaryota</taxon>
        <taxon>Fungi</taxon>
        <taxon>Dikarya</taxon>
        <taxon>Ascomycota</taxon>
        <taxon>Pezizomycotina</taxon>
        <taxon>Leotiomycetes</taxon>
        <taxon>Helotiales</taxon>
        <taxon>Sclerotiniaceae</taxon>
        <taxon>Botrytis</taxon>
    </lineage>
</organism>
<reference evidence="3 4" key="1">
    <citation type="journal article" date="2020" name="Phytopathology">
        <title>A high-quality genome resource of Botrytis fragariae, a new and rapidly spreading fungal pathogen causing strawberry gray mold in the U.S.A.</title>
        <authorList>
            <person name="Wu Y."/>
            <person name="Saski C.A."/>
            <person name="Schnabel G."/>
            <person name="Xiao S."/>
            <person name="Hu M."/>
        </authorList>
    </citation>
    <scope>NUCLEOTIDE SEQUENCE [LARGE SCALE GENOMIC DNA]</scope>
    <source>
        <strain evidence="3 4">BVB16</strain>
    </source>
</reference>
<dbReference type="InterPro" id="IPR036812">
    <property type="entry name" value="NAD(P)_OxRdtase_dom_sf"/>
</dbReference>
<evidence type="ECO:0000313" key="3">
    <source>
        <dbReference type="EMBL" id="KAF5874808.1"/>
    </source>
</evidence>
<gene>
    <name evidence="3" type="ORF">Bfra_003257</name>
</gene>
<sequence>MPLIATNPKPRIILGLMNFGPDPSTGARITSLDEYNTFLDHFQGAGYNEVDTARTYVGGKQEAFTREAKWQERGLTLATKVYPTEAGLHTEAEITNRFETSLKELGADCVDIFYLHAAVGSSQSFEISTSTDKTLAALDKLHKQGKFVNLGLSNFTAFEVSEIVMHCKYNNWVRPTVYQGMYNAITRSLASELIPCCKRYGISVVIYNPIAGGLFSGAYKSSEIPTSGRYSDAVGKLGEMYRKRYWKESNFAALKMIEPVVQKHNLTMVETAFRWCIHHSALNVLDGDDGIIMGASSIEQLDSNLKDCEKGPLPEEVVKALDEAWEVCKADTPNYWHLDLKYDYDTRKALFGV</sequence>
<evidence type="ECO:0000259" key="2">
    <source>
        <dbReference type="Pfam" id="PF00248"/>
    </source>
</evidence>
<keyword evidence="1" id="KW-0560">Oxidoreductase</keyword>
<name>A0A8H6AW08_9HELO</name>
<dbReference type="InterPro" id="IPR050523">
    <property type="entry name" value="AKR_Detox_Biosynth"/>
</dbReference>
<dbReference type="InterPro" id="IPR020471">
    <property type="entry name" value="AKR"/>
</dbReference>
<accession>A0A8H6AW08</accession>
<dbReference type="PRINTS" id="PR00069">
    <property type="entry name" value="ALDKETRDTASE"/>
</dbReference>
<dbReference type="CDD" id="cd19075">
    <property type="entry name" value="AKR_AKR7A1-5"/>
    <property type="match status" value="1"/>
</dbReference>
<dbReference type="Proteomes" id="UP000531561">
    <property type="component" value="Unassembled WGS sequence"/>
</dbReference>
<feature type="domain" description="NADP-dependent oxidoreductase" evidence="2">
    <location>
        <begin position="11"/>
        <end position="326"/>
    </location>
</feature>
<protein>
    <submittedName>
        <fullName evidence="3">Putative aflatoxin b1 aldehyde reductase member 2 protein</fullName>
    </submittedName>
</protein>
<dbReference type="PANTHER" id="PTHR43364:SF4">
    <property type="entry name" value="NAD(P)-LINKED OXIDOREDUCTASE SUPERFAMILY PROTEIN"/>
    <property type="match status" value="1"/>
</dbReference>
<dbReference type="EMBL" id="JABFCT010000006">
    <property type="protein sequence ID" value="KAF5874808.1"/>
    <property type="molecule type" value="Genomic_DNA"/>
</dbReference>
<keyword evidence="4" id="KW-1185">Reference proteome</keyword>
<comment type="caution">
    <text evidence="3">The sequence shown here is derived from an EMBL/GenBank/DDBJ whole genome shotgun (WGS) entry which is preliminary data.</text>
</comment>